<feature type="transmembrane region" description="Helical" evidence="6">
    <location>
        <begin position="432"/>
        <end position="453"/>
    </location>
</feature>
<keyword evidence="3 6" id="KW-0256">Endoplasmic reticulum</keyword>
<evidence type="ECO:0000313" key="9">
    <source>
        <dbReference type="EMBL" id="KAK4257544.1"/>
    </source>
</evidence>
<evidence type="ECO:0000259" key="8">
    <source>
        <dbReference type="PROSITE" id="PS50845"/>
    </source>
</evidence>
<keyword evidence="5 6" id="KW-0472">Membrane</keyword>
<evidence type="ECO:0000256" key="6">
    <source>
        <dbReference type="RuleBase" id="RU363132"/>
    </source>
</evidence>
<name>A0AAE1MA46_9FABA</name>
<evidence type="ECO:0000256" key="5">
    <source>
        <dbReference type="ARBA" id="ARBA00023136"/>
    </source>
</evidence>
<feature type="transmembrane region" description="Helical" evidence="6">
    <location>
        <begin position="406"/>
        <end position="426"/>
    </location>
</feature>
<evidence type="ECO:0000256" key="4">
    <source>
        <dbReference type="ARBA" id="ARBA00022989"/>
    </source>
</evidence>
<reference evidence="9" key="1">
    <citation type="submission" date="2023-10" db="EMBL/GenBank/DDBJ databases">
        <title>Chromosome-level genome of the transformable northern wattle, Acacia crassicarpa.</title>
        <authorList>
            <person name="Massaro I."/>
            <person name="Sinha N.R."/>
            <person name="Poethig S."/>
            <person name="Leichty A.R."/>
        </authorList>
    </citation>
    <scope>NUCLEOTIDE SEQUENCE</scope>
    <source>
        <strain evidence="9">Acra3RX</strain>
        <tissue evidence="9">Leaf</tissue>
    </source>
</reference>
<proteinExistence type="predicted"/>
<feature type="transmembrane region" description="Helical" evidence="6">
    <location>
        <begin position="340"/>
        <end position="357"/>
    </location>
</feature>
<evidence type="ECO:0000313" key="10">
    <source>
        <dbReference type="Proteomes" id="UP001293593"/>
    </source>
</evidence>
<feature type="compositionally biased region" description="Basic residues" evidence="7">
    <location>
        <begin position="56"/>
        <end position="67"/>
    </location>
</feature>
<dbReference type="PANTHER" id="PTHR46626">
    <property type="entry name" value="RETICULON-LIKE PROTEIN B17"/>
    <property type="match status" value="1"/>
</dbReference>
<evidence type="ECO:0000256" key="2">
    <source>
        <dbReference type="ARBA" id="ARBA00022692"/>
    </source>
</evidence>
<keyword evidence="10" id="KW-1185">Reference proteome</keyword>
<feature type="region of interest" description="Disordered" evidence="7">
    <location>
        <begin position="123"/>
        <end position="174"/>
    </location>
</feature>
<dbReference type="InterPro" id="IPR003388">
    <property type="entry name" value="Reticulon"/>
</dbReference>
<dbReference type="Proteomes" id="UP001293593">
    <property type="component" value="Unassembled WGS sequence"/>
</dbReference>
<dbReference type="Pfam" id="PF02453">
    <property type="entry name" value="Reticulon"/>
    <property type="match status" value="1"/>
</dbReference>
<dbReference type="EMBL" id="JAWXYG010000012">
    <property type="protein sequence ID" value="KAK4257544.1"/>
    <property type="molecule type" value="Genomic_DNA"/>
</dbReference>
<comment type="caution">
    <text evidence="9">The sequence shown here is derived from an EMBL/GenBank/DDBJ whole genome shotgun (WGS) entry which is preliminary data.</text>
</comment>
<gene>
    <name evidence="9" type="ORF">QN277_007117</name>
</gene>
<comment type="subcellular location">
    <subcellularLocation>
        <location evidence="1 6">Endoplasmic reticulum membrane</location>
        <topology evidence="1 6">Multi-pass membrane protein</topology>
    </subcellularLocation>
</comment>
<keyword evidence="2 6" id="KW-0812">Transmembrane</keyword>
<keyword evidence="4 6" id="KW-1133">Transmembrane helix</keyword>
<sequence>MDVGRRRGGGGAFRSSVVPGSVWESRMKIDEVRGGIKVFTGEESPEEDGGGDGRTRLRRIPNGKRKTWKSESSGGFDRNLIHVARRRSSLEPLKNSDELSNKGLSVSLDGINKSPILARKISSSAERKLRSESAEEPETNSKLLNKSKSESINQNVDKVDGPGNGNAENSIQSRKEKLLSDEVLDESSKDLGLCQEKAISSRSENVGMVKDPPESSVEVGGDIFVDFDDEANERVEVDNEIKMEKENVKEIRVSELKAVNEPQHKKVLIQRRFQHDERPVSILRTSRQSSPIKRHSTIYHNFRKSHSIPKAEKYHSFPQTQNKLQSLVDLIMWREVSKSAFVFGIGTFIIVLSSYAMDINVSSISVMSYLGLAHLAVIFLYRSFICRGVRNFDRTNHVLGEEEAIWVIKLILPYLNEFLLILRALFSGDPGTTMMMAVLLFVLARWGCSITIWKMAKFGFFVAFMAPKLYSVYSAQLTSYANAWAKRVREGWDSCSHKKAVCIGIFGLVWNLSSVIVRIWAA</sequence>
<feature type="transmembrane region" description="Helical" evidence="6">
    <location>
        <begin position="363"/>
        <end position="385"/>
    </location>
</feature>
<evidence type="ECO:0000256" key="1">
    <source>
        <dbReference type="ARBA" id="ARBA00004477"/>
    </source>
</evidence>
<dbReference type="InterPro" id="IPR044647">
    <property type="entry name" value="RTNLB17/18/21"/>
</dbReference>
<dbReference type="AlphaFoldDB" id="A0AAE1MA46"/>
<comment type="caution">
    <text evidence="6">Lacks conserved residue(s) required for the propagation of feature annotation.</text>
</comment>
<organism evidence="9 10">
    <name type="scientific">Acacia crassicarpa</name>
    <name type="common">northern wattle</name>
    <dbReference type="NCBI Taxonomy" id="499986"/>
    <lineage>
        <taxon>Eukaryota</taxon>
        <taxon>Viridiplantae</taxon>
        <taxon>Streptophyta</taxon>
        <taxon>Embryophyta</taxon>
        <taxon>Tracheophyta</taxon>
        <taxon>Spermatophyta</taxon>
        <taxon>Magnoliopsida</taxon>
        <taxon>eudicotyledons</taxon>
        <taxon>Gunneridae</taxon>
        <taxon>Pentapetalae</taxon>
        <taxon>rosids</taxon>
        <taxon>fabids</taxon>
        <taxon>Fabales</taxon>
        <taxon>Fabaceae</taxon>
        <taxon>Caesalpinioideae</taxon>
        <taxon>mimosoid clade</taxon>
        <taxon>Acacieae</taxon>
        <taxon>Acacia</taxon>
    </lineage>
</organism>
<feature type="domain" description="Reticulon" evidence="8">
    <location>
        <begin position="327"/>
        <end position="490"/>
    </location>
</feature>
<dbReference type="PROSITE" id="PS50845">
    <property type="entry name" value="RETICULON"/>
    <property type="match status" value="1"/>
</dbReference>
<feature type="transmembrane region" description="Helical" evidence="6">
    <location>
        <begin position="500"/>
        <end position="521"/>
    </location>
</feature>
<evidence type="ECO:0000256" key="3">
    <source>
        <dbReference type="ARBA" id="ARBA00022824"/>
    </source>
</evidence>
<evidence type="ECO:0000256" key="7">
    <source>
        <dbReference type="SAM" id="MobiDB-lite"/>
    </source>
</evidence>
<dbReference type="PANTHER" id="PTHR46626:SF1">
    <property type="entry name" value="RETICULON-LIKE PROTEIN B21"/>
    <property type="match status" value="1"/>
</dbReference>
<dbReference type="GO" id="GO:0005789">
    <property type="term" value="C:endoplasmic reticulum membrane"/>
    <property type="evidence" value="ECO:0007669"/>
    <property type="project" value="UniProtKB-SubCell"/>
</dbReference>
<feature type="region of interest" description="Disordered" evidence="7">
    <location>
        <begin position="39"/>
        <end position="75"/>
    </location>
</feature>
<accession>A0AAE1MA46</accession>
<protein>
    <recommendedName>
        <fullName evidence="6">Reticulon-like protein</fullName>
    </recommendedName>
</protein>